<name>A0ABR3N1W3_9TELE</name>
<dbReference type="InterPro" id="IPR026523">
    <property type="entry name" value="PNMA"/>
</dbReference>
<dbReference type="InterPro" id="IPR036875">
    <property type="entry name" value="Znf_CCHC_sf"/>
</dbReference>
<dbReference type="Gene3D" id="1.20.5.1700">
    <property type="match status" value="1"/>
</dbReference>
<proteinExistence type="predicted"/>
<accession>A0ABR3N1W3</accession>
<feature type="region of interest" description="Disordered" evidence="2">
    <location>
        <begin position="271"/>
        <end position="314"/>
    </location>
</feature>
<feature type="compositionally biased region" description="Polar residues" evidence="2">
    <location>
        <begin position="304"/>
        <end position="314"/>
    </location>
</feature>
<protein>
    <recommendedName>
        <fullName evidence="3">CCHC-type domain-containing protein</fullName>
    </recommendedName>
</protein>
<feature type="region of interest" description="Disordered" evidence="2">
    <location>
        <begin position="210"/>
        <end position="258"/>
    </location>
</feature>
<dbReference type="Proteomes" id="UP001558613">
    <property type="component" value="Unassembled WGS sequence"/>
</dbReference>
<reference evidence="4 5" key="1">
    <citation type="submission" date="2023-09" db="EMBL/GenBank/DDBJ databases">
        <authorList>
            <person name="Wang M."/>
        </authorList>
    </citation>
    <scope>NUCLEOTIDE SEQUENCE [LARGE SCALE GENOMIC DNA]</scope>
    <source>
        <strain evidence="4">GT-2023</strain>
        <tissue evidence="4">Liver</tissue>
    </source>
</reference>
<keyword evidence="1" id="KW-0863">Zinc-finger</keyword>
<feature type="domain" description="CCHC-type" evidence="3">
    <location>
        <begin position="261"/>
        <end position="276"/>
    </location>
</feature>
<keyword evidence="5" id="KW-1185">Reference proteome</keyword>
<keyword evidence="1" id="KW-0479">Metal-binding</keyword>
<dbReference type="PANTHER" id="PTHR23095:SF53">
    <property type="entry name" value="ZINC FINGER CCHC DOMAIN-CONTAINING PROTEIN 12-LIKE"/>
    <property type="match status" value="1"/>
</dbReference>
<dbReference type="PANTHER" id="PTHR23095">
    <property type="entry name" value="PARANEOPLASTIC ANTIGEN"/>
    <property type="match status" value="1"/>
</dbReference>
<dbReference type="Pfam" id="PF14893">
    <property type="entry name" value="PNMA"/>
    <property type="match status" value="1"/>
</dbReference>
<sequence>MLQNQGEKPSSYLHRLQVMLSAAVRRGGIAGSERDRCLLKQFCRGCWDNGLIANLQLESRKTNPPSFAELVVSVRTEEDRQASKEYRMRSHFGMNKQSVAPSKSRAAARQLSAHSPDVTSVAAPEAESMRKQISEIHAQLASMKPLTHQRCQPTCSKAMDVTSLKKELTELRAQVQAVETAVSRSVPNRTPEAEEIAELTRQVAELKTQLTVSESQKHLSGKPSEFRNPSEMSQPKQARHEERKSVSNAGLTSARPRPGYCFRCGDDGHIAVNCENDPNPAKVDSKRQQLREKQAQWDLKNKDASSQLNFKQSL</sequence>
<dbReference type="SUPFAM" id="SSF57756">
    <property type="entry name" value="Retrovirus zinc finger-like domains"/>
    <property type="match status" value="1"/>
</dbReference>
<evidence type="ECO:0000259" key="3">
    <source>
        <dbReference type="PROSITE" id="PS50158"/>
    </source>
</evidence>
<keyword evidence="1" id="KW-0862">Zinc</keyword>
<dbReference type="EMBL" id="JAYMGO010000007">
    <property type="protein sequence ID" value="KAL1270862.1"/>
    <property type="molecule type" value="Genomic_DNA"/>
</dbReference>
<comment type="caution">
    <text evidence="4">The sequence shown here is derived from an EMBL/GenBank/DDBJ whole genome shotgun (WGS) entry which is preliminary data.</text>
</comment>
<evidence type="ECO:0000256" key="2">
    <source>
        <dbReference type="SAM" id="MobiDB-lite"/>
    </source>
</evidence>
<dbReference type="InterPro" id="IPR048270">
    <property type="entry name" value="PNMA_C"/>
</dbReference>
<dbReference type="PROSITE" id="PS50158">
    <property type="entry name" value="ZF_CCHC"/>
    <property type="match status" value="1"/>
</dbReference>
<dbReference type="InterPro" id="IPR001878">
    <property type="entry name" value="Znf_CCHC"/>
</dbReference>
<evidence type="ECO:0000313" key="5">
    <source>
        <dbReference type="Proteomes" id="UP001558613"/>
    </source>
</evidence>
<gene>
    <name evidence="4" type="ORF">QQF64_029878</name>
</gene>
<evidence type="ECO:0000256" key="1">
    <source>
        <dbReference type="PROSITE-ProRule" id="PRU00047"/>
    </source>
</evidence>
<organism evidence="4 5">
    <name type="scientific">Cirrhinus molitorella</name>
    <name type="common">mud carp</name>
    <dbReference type="NCBI Taxonomy" id="172907"/>
    <lineage>
        <taxon>Eukaryota</taxon>
        <taxon>Metazoa</taxon>
        <taxon>Chordata</taxon>
        <taxon>Craniata</taxon>
        <taxon>Vertebrata</taxon>
        <taxon>Euteleostomi</taxon>
        <taxon>Actinopterygii</taxon>
        <taxon>Neopterygii</taxon>
        <taxon>Teleostei</taxon>
        <taxon>Ostariophysi</taxon>
        <taxon>Cypriniformes</taxon>
        <taxon>Cyprinidae</taxon>
        <taxon>Labeoninae</taxon>
        <taxon>Labeonini</taxon>
        <taxon>Cirrhinus</taxon>
    </lineage>
</organism>
<evidence type="ECO:0000313" key="4">
    <source>
        <dbReference type="EMBL" id="KAL1270862.1"/>
    </source>
</evidence>
<feature type="region of interest" description="Disordered" evidence="2">
    <location>
        <begin position="95"/>
        <end position="122"/>
    </location>
</feature>
<feature type="compositionally biased region" description="Basic and acidic residues" evidence="2">
    <location>
        <begin position="283"/>
        <end position="303"/>
    </location>
</feature>